<dbReference type="InterPro" id="IPR013024">
    <property type="entry name" value="GGCT-like"/>
</dbReference>
<dbReference type="Gene3D" id="3.10.490.10">
    <property type="entry name" value="Gamma-glutamyl cyclotransferase-like"/>
    <property type="match status" value="1"/>
</dbReference>
<evidence type="ECO:0000256" key="1">
    <source>
        <dbReference type="ARBA" id="ARBA00008861"/>
    </source>
</evidence>
<comment type="similarity">
    <text evidence="1">Belongs to the gamma-glutamylcyclotransferase family.</text>
</comment>
<gene>
    <name evidence="5" type="ORF">BJ878DRAFT_418098</name>
</gene>
<dbReference type="InterPro" id="IPR009288">
    <property type="entry name" value="AIG2-like_dom"/>
</dbReference>
<reference evidence="5" key="1">
    <citation type="journal article" date="2021" name="IMA Fungus">
        <title>Genomic characterization of three marine fungi, including Emericellopsis atlantica sp. nov. with signatures of a generalist lifestyle and marine biomass degradation.</title>
        <authorList>
            <person name="Hagestad O.C."/>
            <person name="Hou L."/>
            <person name="Andersen J.H."/>
            <person name="Hansen E.H."/>
            <person name="Altermark B."/>
            <person name="Li C."/>
            <person name="Kuhnert E."/>
            <person name="Cox R.J."/>
            <person name="Crous P.W."/>
            <person name="Spatafora J.W."/>
            <person name="Lail K."/>
            <person name="Amirebrahimi M."/>
            <person name="Lipzen A."/>
            <person name="Pangilinan J."/>
            <person name="Andreopoulos W."/>
            <person name="Hayes R.D."/>
            <person name="Ng V."/>
            <person name="Grigoriev I.V."/>
            <person name="Jackson S.A."/>
            <person name="Sutton T.D.S."/>
            <person name="Dobson A.D.W."/>
            <person name="Rama T."/>
        </authorList>
    </citation>
    <scope>NUCLEOTIDE SEQUENCE</scope>
    <source>
        <strain evidence="5">TRa3180A</strain>
    </source>
</reference>
<protein>
    <recommendedName>
        <fullName evidence="3">Putative gamma-glutamylcyclotransferase</fullName>
    </recommendedName>
</protein>
<dbReference type="OrthoDB" id="1044435at2759"/>
<evidence type="ECO:0000313" key="6">
    <source>
        <dbReference type="Proteomes" id="UP000887226"/>
    </source>
</evidence>
<comment type="caution">
    <text evidence="5">The sequence shown here is derived from an EMBL/GenBank/DDBJ whole genome shotgun (WGS) entry which is preliminary data.</text>
</comment>
<name>A0A9P7Z5E4_9HELO</name>
<dbReference type="EMBL" id="MU253824">
    <property type="protein sequence ID" value="KAG9245929.1"/>
    <property type="molecule type" value="Genomic_DNA"/>
</dbReference>
<evidence type="ECO:0000313" key="5">
    <source>
        <dbReference type="EMBL" id="KAG9245929.1"/>
    </source>
</evidence>
<feature type="domain" description="Gamma-glutamylcyclotransferase AIG2-like" evidence="4">
    <location>
        <begin position="7"/>
        <end position="134"/>
    </location>
</feature>
<evidence type="ECO:0000256" key="3">
    <source>
        <dbReference type="ARBA" id="ARBA00030602"/>
    </source>
</evidence>
<dbReference type="GO" id="GO:0016740">
    <property type="term" value="F:transferase activity"/>
    <property type="evidence" value="ECO:0007669"/>
    <property type="project" value="UniProtKB-KW"/>
</dbReference>
<keyword evidence="6" id="KW-1185">Reference proteome</keyword>
<dbReference type="Proteomes" id="UP000887226">
    <property type="component" value="Unassembled WGS sequence"/>
</dbReference>
<organism evidence="5 6">
    <name type="scientific">Calycina marina</name>
    <dbReference type="NCBI Taxonomy" id="1763456"/>
    <lineage>
        <taxon>Eukaryota</taxon>
        <taxon>Fungi</taxon>
        <taxon>Dikarya</taxon>
        <taxon>Ascomycota</taxon>
        <taxon>Pezizomycotina</taxon>
        <taxon>Leotiomycetes</taxon>
        <taxon>Helotiales</taxon>
        <taxon>Pezizellaceae</taxon>
        <taxon>Calycina</taxon>
    </lineage>
</organism>
<proteinExistence type="inferred from homology"/>
<dbReference type="CDD" id="cd06661">
    <property type="entry name" value="GGCT_like"/>
    <property type="match status" value="1"/>
</dbReference>
<accession>A0A9P7Z5E4</accession>
<dbReference type="PANTHER" id="PTHR31544">
    <property type="entry name" value="AIG2-LIKE PROTEIN D"/>
    <property type="match status" value="1"/>
</dbReference>
<keyword evidence="2" id="KW-0808">Transferase</keyword>
<dbReference type="Pfam" id="PF06094">
    <property type="entry name" value="GGACT"/>
    <property type="match status" value="1"/>
</dbReference>
<dbReference type="SUPFAM" id="SSF110857">
    <property type="entry name" value="Gamma-glutamyl cyclotransferase-like"/>
    <property type="match status" value="1"/>
</dbReference>
<evidence type="ECO:0000259" key="4">
    <source>
        <dbReference type="Pfam" id="PF06094"/>
    </source>
</evidence>
<dbReference type="InterPro" id="IPR045038">
    <property type="entry name" value="AIG2-like"/>
</dbReference>
<sequence>MGDHAAFFYGTLMAREVLYRVIYGKSNITEYHPAFARSKLLTIQDAILHNYCRHHVRHAEYPGMIPEKGHSVRGTYVTGLTDYDFFRLDWFEGSEYTMRKVRPKLLENGVETQEVEAETYMFKYPHKLEKGVWDYEDFRKNKIHHWADDSSAYDGKSISS</sequence>
<evidence type="ECO:0000256" key="2">
    <source>
        <dbReference type="ARBA" id="ARBA00022679"/>
    </source>
</evidence>
<dbReference type="InterPro" id="IPR036568">
    <property type="entry name" value="GGCT-like_sf"/>
</dbReference>
<dbReference type="AlphaFoldDB" id="A0A9P7Z5E4"/>
<dbReference type="PANTHER" id="PTHR31544:SF2">
    <property type="entry name" value="AIG2-LIKE PROTEIN D"/>
    <property type="match status" value="1"/>
</dbReference>